<dbReference type="InterPro" id="IPR051619">
    <property type="entry name" value="TypeII_TA_RNase_PINc/VapC"/>
</dbReference>
<organism evidence="3 4">
    <name type="scientific">Candidatus Woesebacteria bacterium RIFCSPHIGHO2_01_FULL_39_28</name>
    <dbReference type="NCBI Taxonomy" id="1802496"/>
    <lineage>
        <taxon>Bacteria</taxon>
        <taxon>Candidatus Woeseibacteriota</taxon>
    </lineage>
</organism>
<comment type="caution">
    <text evidence="3">The sequence shown here is derived from an EMBL/GenBank/DDBJ whole genome shotgun (WGS) entry which is preliminary data.</text>
</comment>
<dbReference type="AlphaFoldDB" id="A0A1F7YBD7"/>
<dbReference type="Pfam" id="PF01850">
    <property type="entry name" value="PIN"/>
    <property type="match status" value="1"/>
</dbReference>
<dbReference type="Gene3D" id="3.40.50.1010">
    <property type="entry name" value="5'-nuclease"/>
    <property type="match status" value="1"/>
</dbReference>
<reference evidence="3 4" key="1">
    <citation type="journal article" date="2016" name="Nat. Commun.">
        <title>Thousands of microbial genomes shed light on interconnected biogeochemical processes in an aquifer system.</title>
        <authorList>
            <person name="Anantharaman K."/>
            <person name="Brown C.T."/>
            <person name="Hug L.A."/>
            <person name="Sharon I."/>
            <person name="Castelle C.J."/>
            <person name="Probst A.J."/>
            <person name="Thomas B.C."/>
            <person name="Singh A."/>
            <person name="Wilkins M.J."/>
            <person name="Karaoz U."/>
            <person name="Brodie E.L."/>
            <person name="Williams K.H."/>
            <person name="Hubbard S.S."/>
            <person name="Banfield J.F."/>
        </authorList>
    </citation>
    <scope>NUCLEOTIDE SEQUENCE [LARGE SCALE GENOMIC DNA]</scope>
</reference>
<evidence type="ECO:0000313" key="4">
    <source>
        <dbReference type="Proteomes" id="UP000178851"/>
    </source>
</evidence>
<evidence type="ECO:0000256" key="1">
    <source>
        <dbReference type="ARBA" id="ARBA00022842"/>
    </source>
</evidence>
<feature type="domain" description="PIN" evidence="2">
    <location>
        <begin position="5"/>
        <end position="125"/>
    </location>
</feature>
<protein>
    <recommendedName>
        <fullName evidence="2">PIN domain-containing protein</fullName>
    </recommendedName>
</protein>
<dbReference type="Proteomes" id="UP000178851">
    <property type="component" value="Unassembled WGS sequence"/>
</dbReference>
<name>A0A1F7YBD7_9BACT</name>
<evidence type="ECO:0000259" key="2">
    <source>
        <dbReference type="Pfam" id="PF01850"/>
    </source>
</evidence>
<evidence type="ECO:0000313" key="3">
    <source>
        <dbReference type="EMBL" id="OGM24179.1"/>
    </source>
</evidence>
<accession>A0A1F7YBD7</accession>
<dbReference type="InterPro" id="IPR029060">
    <property type="entry name" value="PIN-like_dom_sf"/>
</dbReference>
<dbReference type="PANTHER" id="PTHR35901">
    <property type="entry name" value="RIBONUCLEASE VAPC3"/>
    <property type="match status" value="1"/>
</dbReference>
<proteinExistence type="predicted"/>
<dbReference type="InterPro" id="IPR002716">
    <property type="entry name" value="PIN_dom"/>
</dbReference>
<dbReference type="PANTHER" id="PTHR35901:SF1">
    <property type="entry name" value="EXONUCLEASE VAPC9"/>
    <property type="match status" value="1"/>
</dbReference>
<dbReference type="InterPro" id="IPR044153">
    <property type="entry name" value="PIN_Pae0151-like"/>
</dbReference>
<sequence length="146" mass="16619">MKAFVVDASTSLKWIFSDEENALIARKILYNYLEKKITLVAPSLWLYEVSNGINSAQLSGRISFKKAQNLLSLIMRAKPHLFSIESTISKCLFNSNKYKISVYDSSYITLAQENEVGLISSDRKLTSKFENISNLVIPLENFHFSK</sequence>
<keyword evidence="1" id="KW-0460">Magnesium</keyword>
<dbReference type="SUPFAM" id="SSF88723">
    <property type="entry name" value="PIN domain-like"/>
    <property type="match status" value="1"/>
</dbReference>
<dbReference type="EMBL" id="MGGI01000033">
    <property type="protein sequence ID" value="OGM24179.1"/>
    <property type="molecule type" value="Genomic_DNA"/>
</dbReference>
<gene>
    <name evidence="3" type="ORF">A2627_04785</name>
</gene>
<dbReference type="CDD" id="cd09873">
    <property type="entry name" value="PIN_Pae0151-like"/>
    <property type="match status" value="1"/>
</dbReference>